<dbReference type="EMBL" id="KZ824485">
    <property type="protein sequence ID" value="RAK95765.1"/>
    <property type="molecule type" value="Genomic_DNA"/>
</dbReference>
<feature type="compositionally biased region" description="Basic and acidic residues" evidence="2">
    <location>
        <begin position="378"/>
        <end position="387"/>
    </location>
</feature>
<dbReference type="RefSeq" id="XP_025570093.1">
    <property type="nucleotide sequence ID" value="XM_025721772.1"/>
</dbReference>
<keyword evidence="4" id="KW-1185">Reference proteome</keyword>
<evidence type="ECO:0000313" key="3">
    <source>
        <dbReference type="EMBL" id="RAK95765.1"/>
    </source>
</evidence>
<protein>
    <submittedName>
        <fullName evidence="3">Uncharacterized protein</fullName>
    </submittedName>
</protein>
<feature type="compositionally biased region" description="Basic and acidic residues" evidence="2">
    <location>
        <begin position="1"/>
        <end position="21"/>
    </location>
</feature>
<name>A0A395GJU5_9EURO</name>
<evidence type="ECO:0000256" key="1">
    <source>
        <dbReference type="SAM" id="Coils"/>
    </source>
</evidence>
<organism evidence="3 4">
    <name type="scientific">Aspergillus ibericus CBS 121593</name>
    <dbReference type="NCBI Taxonomy" id="1448316"/>
    <lineage>
        <taxon>Eukaryota</taxon>
        <taxon>Fungi</taxon>
        <taxon>Dikarya</taxon>
        <taxon>Ascomycota</taxon>
        <taxon>Pezizomycotina</taxon>
        <taxon>Eurotiomycetes</taxon>
        <taxon>Eurotiomycetidae</taxon>
        <taxon>Eurotiales</taxon>
        <taxon>Aspergillaceae</taxon>
        <taxon>Aspergillus</taxon>
        <taxon>Aspergillus subgen. Circumdati</taxon>
    </lineage>
</organism>
<dbReference type="VEuPathDB" id="FungiDB:BO80DRAFT_449882"/>
<keyword evidence="1" id="KW-0175">Coiled coil</keyword>
<evidence type="ECO:0000313" key="4">
    <source>
        <dbReference type="Proteomes" id="UP000249402"/>
    </source>
</evidence>
<sequence length="406" mass="46493">MDEIPAREASGDTDPLPDKETSPQTENAVLKNRVADLEQKVATLQDVANIDRKEYGRQLRILRSVGFAWLSCVPQDMSQELDGVLFSAQTWCQSYALRKLVDLAELSADDKQGILDRLAGYWVQDLDWDTLMGSFPYPIRRNVLNLVAQTMLTKDLMERFFENPFWFIEGDTDQHDEIESSISCAQRLQHLYQQFLKTNPLRASRRKTETVRLSHSTLPNQATDLELCQQTQKRREEAVSSFTSAMLSSRPFQMLLRDVKPEQAEEREKALLEVYRFADQAAFTLGSNYGSYQYKTLASLGATLNRTSELVVTQTKHRTPENEEDPSLDGRRILGILNPAVEAFDLGDNLQHAVLAKAQVLLEHHELTQERYEEARRQFVEKAREEAREEPEEPAIKKKKKNGKSA</sequence>
<feature type="region of interest" description="Disordered" evidence="2">
    <location>
        <begin position="378"/>
        <end position="406"/>
    </location>
</feature>
<dbReference type="AlphaFoldDB" id="A0A395GJU5"/>
<accession>A0A395GJU5</accession>
<dbReference type="Proteomes" id="UP000249402">
    <property type="component" value="Unassembled WGS sequence"/>
</dbReference>
<gene>
    <name evidence="3" type="ORF">BO80DRAFT_449882</name>
</gene>
<evidence type="ECO:0000256" key="2">
    <source>
        <dbReference type="SAM" id="MobiDB-lite"/>
    </source>
</evidence>
<feature type="compositionally biased region" description="Basic residues" evidence="2">
    <location>
        <begin position="397"/>
        <end position="406"/>
    </location>
</feature>
<reference evidence="3 4" key="1">
    <citation type="submission" date="2018-02" db="EMBL/GenBank/DDBJ databases">
        <title>The genomes of Aspergillus section Nigri reveals drivers in fungal speciation.</title>
        <authorList>
            <consortium name="DOE Joint Genome Institute"/>
            <person name="Vesth T.C."/>
            <person name="Nybo J."/>
            <person name="Theobald S."/>
            <person name="Brandl J."/>
            <person name="Frisvad J.C."/>
            <person name="Nielsen K.F."/>
            <person name="Lyhne E.K."/>
            <person name="Kogle M.E."/>
            <person name="Kuo A."/>
            <person name="Riley R."/>
            <person name="Clum A."/>
            <person name="Nolan M."/>
            <person name="Lipzen A."/>
            <person name="Salamov A."/>
            <person name="Henrissat B."/>
            <person name="Wiebenga A."/>
            <person name="De vries R.P."/>
            <person name="Grigoriev I.V."/>
            <person name="Mortensen U.H."/>
            <person name="Andersen M.R."/>
            <person name="Baker S.E."/>
        </authorList>
    </citation>
    <scope>NUCLEOTIDE SEQUENCE [LARGE SCALE GENOMIC DNA]</scope>
    <source>
        <strain evidence="3 4">CBS 121593</strain>
    </source>
</reference>
<dbReference type="OrthoDB" id="4156714at2759"/>
<feature type="coiled-coil region" evidence="1">
    <location>
        <begin position="27"/>
        <end position="54"/>
    </location>
</feature>
<dbReference type="GeneID" id="37226637"/>
<proteinExistence type="predicted"/>
<feature type="region of interest" description="Disordered" evidence="2">
    <location>
        <begin position="1"/>
        <end position="25"/>
    </location>
</feature>